<gene>
    <name evidence="1" type="ORF">TSUD_83410</name>
</gene>
<name>A0A2Z6NWI1_TRISU</name>
<accession>A0A2Z6NWI1</accession>
<evidence type="ECO:0000313" key="1">
    <source>
        <dbReference type="EMBL" id="GAU40662.1"/>
    </source>
</evidence>
<sequence>MGCLPDYHHVLGQGSKGTSGDGMFGCGKKLDGKEWEKREVFSCLVGFIYVVRKINMPVSPDILLWVLMRAE</sequence>
<evidence type="ECO:0000313" key="2">
    <source>
        <dbReference type="Proteomes" id="UP000242715"/>
    </source>
</evidence>
<keyword evidence="2" id="KW-1185">Reference proteome</keyword>
<reference evidence="2" key="1">
    <citation type="journal article" date="2017" name="Front. Plant Sci.">
        <title>Climate Clever Clovers: New Paradigm to Reduce the Environmental Footprint of Ruminants by Breeding Low Methanogenic Forages Utilizing Haplotype Variation.</title>
        <authorList>
            <person name="Kaur P."/>
            <person name="Appels R."/>
            <person name="Bayer P.E."/>
            <person name="Keeble-Gagnere G."/>
            <person name="Wang J."/>
            <person name="Hirakawa H."/>
            <person name="Shirasawa K."/>
            <person name="Vercoe P."/>
            <person name="Stefanova K."/>
            <person name="Durmic Z."/>
            <person name="Nichols P."/>
            <person name="Revell C."/>
            <person name="Isobe S.N."/>
            <person name="Edwards D."/>
            <person name="Erskine W."/>
        </authorList>
    </citation>
    <scope>NUCLEOTIDE SEQUENCE [LARGE SCALE GENOMIC DNA]</scope>
    <source>
        <strain evidence="2">cv. Daliak</strain>
    </source>
</reference>
<dbReference type="AlphaFoldDB" id="A0A2Z6NWI1"/>
<dbReference type="EMBL" id="DF973819">
    <property type="protein sequence ID" value="GAU40662.1"/>
    <property type="molecule type" value="Genomic_DNA"/>
</dbReference>
<organism evidence="1 2">
    <name type="scientific">Trifolium subterraneum</name>
    <name type="common">Subterranean clover</name>
    <dbReference type="NCBI Taxonomy" id="3900"/>
    <lineage>
        <taxon>Eukaryota</taxon>
        <taxon>Viridiplantae</taxon>
        <taxon>Streptophyta</taxon>
        <taxon>Embryophyta</taxon>
        <taxon>Tracheophyta</taxon>
        <taxon>Spermatophyta</taxon>
        <taxon>Magnoliopsida</taxon>
        <taxon>eudicotyledons</taxon>
        <taxon>Gunneridae</taxon>
        <taxon>Pentapetalae</taxon>
        <taxon>rosids</taxon>
        <taxon>fabids</taxon>
        <taxon>Fabales</taxon>
        <taxon>Fabaceae</taxon>
        <taxon>Papilionoideae</taxon>
        <taxon>50 kb inversion clade</taxon>
        <taxon>NPAAA clade</taxon>
        <taxon>Hologalegina</taxon>
        <taxon>IRL clade</taxon>
        <taxon>Trifolieae</taxon>
        <taxon>Trifolium</taxon>
    </lineage>
</organism>
<dbReference type="Proteomes" id="UP000242715">
    <property type="component" value="Unassembled WGS sequence"/>
</dbReference>
<protein>
    <submittedName>
        <fullName evidence="1">Uncharacterized protein</fullName>
    </submittedName>
</protein>
<proteinExistence type="predicted"/>